<feature type="region of interest" description="Disordered" evidence="1">
    <location>
        <begin position="186"/>
        <end position="222"/>
    </location>
</feature>
<evidence type="ECO:0000259" key="2">
    <source>
        <dbReference type="Pfam" id="PF11223"/>
    </source>
</evidence>
<feature type="compositionally biased region" description="Basic and acidic residues" evidence="1">
    <location>
        <begin position="437"/>
        <end position="458"/>
    </location>
</feature>
<feature type="compositionally biased region" description="Polar residues" evidence="1">
    <location>
        <begin position="419"/>
        <end position="436"/>
    </location>
</feature>
<feature type="compositionally biased region" description="Low complexity" evidence="1">
    <location>
        <begin position="377"/>
        <end position="392"/>
    </location>
</feature>
<dbReference type="Proteomes" id="UP000738325">
    <property type="component" value="Unassembled WGS sequence"/>
</dbReference>
<feature type="compositionally biased region" description="Low complexity" evidence="1">
    <location>
        <begin position="24"/>
        <end position="40"/>
    </location>
</feature>
<dbReference type="EMBL" id="JAAAIP010001144">
    <property type="protein sequence ID" value="KAG0310035.1"/>
    <property type="molecule type" value="Genomic_DNA"/>
</dbReference>
<organism evidence="3 4">
    <name type="scientific">Dissophora globulifera</name>
    <dbReference type="NCBI Taxonomy" id="979702"/>
    <lineage>
        <taxon>Eukaryota</taxon>
        <taxon>Fungi</taxon>
        <taxon>Fungi incertae sedis</taxon>
        <taxon>Mucoromycota</taxon>
        <taxon>Mortierellomycotina</taxon>
        <taxon>Mortierellomycetes</taxon>
        <taxon>Mortierellales</taxon>
        <taxon>Mortierellaceae</taxon>
        <taxon>Dissophora</taxon>
    </lineage>
</organism>
<evidence type="ECO:0000313" key="3">
    <source>
        <dbReference type="EMBL" id="KAG0310035.1"/>
    </source>
</evidence>
<accession>A0A9P6R0N9</accession>
<feature type="region of interest" description="Disordered" evidence="1">
    <location>
        <begin position="1"/>
        <end position="57"/>
    </location>
</feature>
<dbReference type="AlphaFoldDB" id="A0A9P6R0N9"/>
<sequence length="875" mass="95424">MTVQHQQQTSPVNSPYHSYTSSPQQGGLQHHYQQQHQSSSETPYPYHSPFSSPLPPSQVSAYDALSMTATNIPSGVYGSTPPMQSTTDVLYHSAAQFGPTAAGYSSTSRCTSGSALQLAPSLYSDQYSSRISETQFESTSPLSASTTSGIRSLDYPDQYQQSQTQYYNQSPQQQGLGILVSGGMAREMSTSPMDDSRDDSQQEQVEQLSSSMKRSTSASGTLQTADDIHAVIGKDGKTLVYICPKCDPSKVVEFTTKSNLKRHLENKNIHNTPYERRRDQKRWQGHEKKQVSRDETTLRMRKWRNCNPEKNRFNDMRCRVYRNARKIYGEGYSEAKEDYIRSEIERRKQNMIIRNSRRAEWANQAANNSGDGVQELSTSPSDSPISASTSGSAGFQIPESAFMFSSPYTSSPSLMVNQQIPSYGSGEETTYAQDSSSRSDKAKPDESKFLQDLKENRLPPRRRSRSALHTSMGTGGSQGENDSMTSVSMSHNSSNILSYATRNDSPFVSIASHASGFAADSFEYGSPSPQQKAIRRLKKQRSVTDNPDFFRQNHPYVTSSALGGFSSVAASSSGSYQDGYVDSTQQLQMLEQKYSSGTMAHSLFLSKSGMDQQPQQIHESLESVVESMEINQAVNLATSTGTATTGSTAPSGGLYGDRDASAWLTPSVTYNTHGLAQEAQPEDGSRGFPFPVIRDRKELARAAGIRLDIPSQHPLASQHWISGVSGTHSEATMDELVGGSATSLESASIAQAEYSPLANSPLSGALSSPTHGIATSNNIHEDDDDEGNGNSDNVSQAIHNQYHGHSDSASGMIKQKGSHFEVFNVSMPLYGQSLSTSESGFFATDAATLNEANYLAKEQAVVRRHSTAMANLSTL</sequence>
<name>A0A9P6R0N9_9FUNG</name>
<protein>
    <recommendedName>
        <fullName evidence="2">DUF3020 domain-containing protein</fullName>
    </recommendedName>
</protein>
<evidence type="ECO:0000256" key="1">
    <source>
        <dbReference type="SAM" id="MobiDB-lite"/>
    </source>
</evidence>
<dbReference type="OrthoDB" id="5595797at2759"/>
<reference evidence="3" key="1">
    <citation type="journal article" date="2020" name="Fungal Divers.">
        <title>Resolving the Mortierellaceae phylogeny through synthesis of multi-gene phylogenetics and phylogenomics.</title>
        <authorList>
            <person name="Vandepol N."/>
            <person name="Liber J."/>
            <person name="Desiro A."/>
            <person name="Na H."/>
            <person name="Kennedy M."/>
            <person name="Barry K."/>
            <person name="Grigoriev I.V."/>
            <person name="Miller A.N."/>
            <person name="O'Donnell K."/>
            <person name="Stajich J.E."/>
            <person name="Bonito G."/>
        </authorList>
    </citation>
    <scope>NUCLEOTIDE SEQUENCE</scope>
    <source>
        <strain evidence="3">REB-010B</strain>
    </source>
</reference>
<feature type="compositionally biased region" description="Polar residues" evidence="1">
    <location>
        <begin position="1"/>
        <end position="23"/>
    </location>
</feature>
<comment type="caution">
    <text evidence="3">The sequence shown here is derived from an EMBL/GenBank/DDBJ whole genome shotgun (WGS) entry which is preliminary data.</text>
</comment>
<dbReference type="Pfam" id="PF11223">
    <property type="entry name" value="DUF3020"/>
    <property type="match status" value="1"/>
</dbReference>
<evidence type="ECO:0000313" key="4">
    <source>
        <dbReference type="Proteomes" id="UP000738325"/>
    </source>
</evidence>
<feature type="compositionally biased region" description="Polar residues" evidence="1">
    <location>
        <begin position="760"/>
        <end position="776"/>
    </location>
</feature>
<feature type="region of interest" description="Disordered" evidence="1">
    <location>
        <begin position="419"/>
        <end position="489"/>
    </location>
</feature>
<proteinExistence type="predicted"/>
<feature type="region of interest" description="Disordered" evidence="1">
    <location>
        <begin position="264"/>
        <end position="295"/>
    </location>
</feature>
<feature type="region of interest" description="Disordered" evidence="1">
    <location>
        <begin position="760"/>
        <end position="796"/>
    </location>
</feature>
<feature type="domain" description="DUF3020" evidence="2">
    <location>
        <begin position="299"/>
        <end position="343"/>
    </location>
</feature>
<feature type="region of interest" description="Disordered" evidence="1">
    <location>
        <begin position="363"/>
        <end position="392"/>
    </location>
</feature>
<keyword evidence="4" id="KW-1185">Reference proteome</keyword>
<gene>
    <name evidence="3" type="ORF">BGZ99_000711</name>
</gene>
<feature type="compositionally biased region" description="Low complexity" evidence="1">
    <location>
        <begin position="202"/>
        <end position="211"/>
    </location>
</feature>
<feature type="compositionally biased region" description="Polar residues" evidence="1">
    <location>
        <begin position="212"/>
        <end position="222"/>
    </location>
</feature>
<dbReference type="InterPro" id="IPR021386">
    <property type="entry name" value="SPP41_DUF3020"/>
</dbReference>